<dbReference type="EMBL" id="CAUYUE010000010">
    <property type="protein sequence ID" value="CAK0784180.1"/>
    <property type="molecule type" value="Genomic_DNA"/>
</dbReference>
<accession>A0AAV1ICF2</accession>
<protein>
    <submittedName>
        <fullName evidence="3">Uncharacterized protein</fullName>
    </submittedName>
</protein>
<keyword evidence="4" id="KW-1185">Reference proteome</keyword>
<organism evidence="3 4">
    <name type="scientific">Coccomyxa viridis</name>
    <dbReference type="NCBI Taxonomy" id="1274662"/>
    <lineage>
        <taxon>Eukaryota</taxon>
        <taxon>Viridiplantae</taxon>
        <taxon>Chlorophyta</taxon>
        <taxon>core chlorophytes</taxon>
        <taxon>Trebouxiophyceae</taxon>
        <taxon>Trebouxiophyceae incertae sedis</taxon>
        <taxon>Coccomyxaceae</taxon>
        <taxon>Coccomyxa</taxon>
    </lineage>
</organism>
<feature type="region of interest" description="Disordered" evidence="1">
    <location>
        <begin position="104"/>
        <end position="128"/>
    </location>
</feature>
<proteinExistence type="predicted"/>
<keyword evidence="2" id="KW-0472">Membrane</keyword>
<keyword evidence="2" id="KW-1133">Transmembrane helix</keyword>
<name>A0AAV1ICF2_9CHLO</name>
<evidence type="ECO:0000256" key="1">
    <source>
        <dbReference type="SAM" id="MobiDB-lite"/>
    </source>
</evidence>
<feature type="transmembrane region" description="Helical" evidence="2">
    <location>
        <begin position="58"/>
        <end position="80"/>
    </location>
</feature>
<dbReference type="Proteomes" id="UP001314263">
    <property type="component" value="Unassembled WGS sequence"/>
</dbReference>
<keyword evidence="2" id="KW-0812">Transmembrane</keyword>
<evidence type="ECO:0000256" key="2">
    <source>
        <dbReference type="SAM" id="Phobius"/>
    </source>
</evidence>
<gene>
    <name evidence="3" type="ORF">CVIRNUC_007384</name>
</gene>
<evidence type="ECO:0000313" key="3">
    <source>
        <dbReference type="EMBL" id="CAK0784180.1"/>
    </source>
</evidence>
<sequence length="265" mass="28688">MRSDRLRCEIESLSYFSQNVSAPAAAPASGVNDSVSPATYSPVSYTAPHQPTVIQGGWIIAVAIPVALTIISFTTLLWVYGHKRVRHACKLLLQDITCRRRKAQVPSSTELTPLQEPAPGSTPIPEFSQNQLSTDAGDLDAAGNASIGHGSVQIAAADEDSGADVIGSARRSSMLDVPEDEISEPLIKYNVTDWLVPADMDLDDDSLFVEPIAQMQLPPKYKSSEYCTYKPPETSDTASRLQELLTPGQCSEAMRLMVESCKLYA</sequence>
<dbReference type="AlphaFoldDB" id="A0AAV1ICF2"/>
<reference evidence="3 4" key="1">
    <citation type="submission" date="2023-10" db="EMBL/GenBank/DDBJ databases">
        <authorList>
            <person name="Maclean D."/>
            <person name="Macfadyen A."/>
        </authorList>
    </citation>
    <scope>NUCLEOTIDE SEQUENCE [LARGE SCALE GENOMIC DNA]</scope>
</reference>
<evidence type="ECO:0000313" key="4">
    <source>
        <dbReference type="Proteomes" id="UP001314263"/>
    </source>
</evidence>
<comment type="caution">
    <text evidence="3">The sequence shown here is derived from an EMBL/GenBank/DDBJ whole genome shotgun (WGS) entry which is preliminary data.</text>
</comment>